<reference evidence="3 4" key="1">
    <citation type="submission" date="2014-04" db="EMBL/GenBank/DDBJ databases">
        <authorList>
            <consortium name="DOE Joint Genome Institute"/>
            <person name="Kuo A."/>
            <person name="Kohler A."/>
            <person name="Jargeat P."/>
            <person name="Nagy L.G."/>
            <person name="Floudas D."/>
            <person name="Copeland A."/>
            <person name="Barry K.W."/>
            <person name="Cichocki N."/>
            <person name="Veneault-Fourrey C."/>
            <person name="LaButti K."/>
            <person name="Lindquist E.A."/>
            <person name="Lipzen A."/>
            <person name="Lundell T."/>
            <person name="Morin E."/>
            <person name="Murat C."/>
            <person name="Sun H."/>
            <person name="Tunlid A."/>
            <person name="Henrissat B."/>
            <person name="Grigoriev I.V."/>
            <person name="Hibbett D.S."/>
            <person name="Martin F."/>
            <person name="Nordberg H.P."/>
            <person name="Cantor M.N."/>
            <person name="Hua S.X."/>
        </authorList>
    </citation>
    <scope>NUCLEOTIDE SEQUENCE [LARGE SCALE GENOMIC DNA]</scope>
    <source>
        <strain evidence="3 4">Ve08.2h10</strain>
    </source>
</reference>
<name>A0A0D0DTG9_9AGAM</name>
<feature type="compositionally biased region" description="Low complexity" evidence="1">
    <location>
        <begin position="916"/>
        <end position="935"/>
    </location>
</feature>
<dbReference type="SMART" id="SM00325">
    <property type="entry name" value="RhoGEF"/>
    <property type="match status" value="1"/>
</dbReference>
<protein>
    <recommendedName>
        <fullName evidence="2">DH domain-containing protein</fullName>
    </recommendedName>
</protein>
<feature type="compositionally biased region" description="Basic and acidic residues" evidence="1">
    <location>
        <begin position="850"/>
        <end position="872"/>
    </location>
</feature>
<dbReference type="OrthoDB" id="10256089at2759"/>
<feature type="region of interest" description="Disordered" evidence="1">
    <location>
        <begin position="850"/>
        <end position="884"/>
    </location>
</feature>
<dbReference type="PANTHER" id="PTHR22834">
    <property type="entry name" value="NUCLEAR FUSION PROTEIN FUS2"/>
    <property type="match status" value="1"/>
</dbReference>
<keyword evidence="4" id="KW-1185">Reference proteome</keyword>
<dbReference type="InParanoid" id="A0A0D0DTG9"/>
<organism evidence="3 4">
    <name type="scientific">Paxillus rubicundulus Ve08.2h10</name>
    <dbReference type="NCBI Taxonomy" id="930991"/>
    <lineage>
        <taxon>Eukaryota</taxon>
        <taxon>Fungi</taxon>
        <taxon>Dikarya</taxon>
        <taxon>Basidiomycota</taxon>
        <taxon>Agaricomycotina</taxon>
        <taxon>Agaricomycetes</taxon>
        <taxon>Agaricomycetidae</taxon>
        <taxon>Boletales</taxon>
        <taxon>Paxilineae</taxon>
        <taxon>Paxillaceae</taxon>
        <taxon>Paxillus</taxon>
    </lineage>
</organism>
<feature type="compositionally biased region" description="Low complexity" evidence="1">
    <location>
        <begin position="344"/>
        <end position="365"/>
    </location>
</feature>
<feature type="region of interest" description="Disordered" evidence="1">
    <location>
        <begin position="241"/>
        <end position="274"/>
    </location>
</feature>
<dbReference type="PANTHER" id="PTHR22834:SF20">
    <property type="entry name" value="SH3 DOMAIN-CONTAINING PROTEIN"/>
    <property type="match status" value="1"/>
</dbReference>
<dbReference type="InterPro" id="IPR000219">
    <property type="entry name" value="DH_dom"/>
</dbReference>
<dbReference type="PROSITE" id="PS50010">
    <property type="entry name" value="DH_2"/>
    <property type="match status" value="1"/>
</dbReference>
<feature type="compositionally biased region" description="Low complexity" evidence="1">
    <location>
        <begin position="952"/>
        <end position="965"/>
    </location>
</feature>
<evidence type="ECO:0000256" key="1">
    <source>
        <dbReference type="SAM" id="MobiDB-lite"/>
    </source>
</evidence>
<reference evidence="4" key="2">
    <citation type="submission" date="2015-01" db="EMBL/GenBank/DDBJ databases">
        <title>Evolutionary Origins and Diversification of the Mycorrhizal Mutualists.</title>
        <authorList>
            <consortium name="DOE Joint Genome Institute"/>
            <consortium name="Mycorrhizal Genomics Consortium"/>
            <person name="Kohler A."/>
            <person name="Kuo A."/>
            <person name="Nagy L.G."/>
            <person name="Floudas D."/>
            <person name="Copeland A."/>
            <person name="Barry K.W."/>
            <person name="Cichocki N."/>
            <person name="Veneault-Fourrey C."/>
            <person name="LaButti K."/>
            <person name="Lindquist E.A."/>
            <person name="Lipzen A."/>
            <person name="Lundell T."/>
            <person name="Morin E."/>
            <person name="Murat C."/>
            <person name="Riley R."/>
            <person name="Ohm R."/>
            <person name="Sun H."/>
            <person name="Tunlid A."/>
            <person name="Henrissat B."/>
            <person name="Grigoriev I.V."/>
            <person name="Hibbett D.S."/>
            <person name="Martin F."/>
        </authorList>
    </citation>
    <scope>NUCLEOTIDE SEQUENCE [LARGE SCALE GENOMIC DNA]</scope>
    <source>
        <strain evidence="4">Ve08.2h10</strain>
    </source>
</reference>
<dbReference type="AlphaFoldDB" id="A0A0D0DTG9"/>
<dbReference type="CDD" id="cd00160">
    <property type="entry name" value="RhoGEF"/>
    <property type="match status" value="1"/>
</dbReference>
<dbReference type="GO" id="GO:0031991">
    <property type="term" value="P:regulation of actomyosin contractile ring contraction"/>
    <property type="evidence" value="ECO:0007669"/>
    <property type="project" value="TreeGrafter"/>
</dbReference>
<feature type="compositionally biased region" description="Polar residues" evidence="1">
    <location>
        <begin position="981"/>
        <end position="1008"/>
    </location>
</feature>
<proteinExistence type="predicted"/>
<dbReference type="Gene3D" id="1.20.900.10">
    <property type="entry name" value="Dbl homology (DH) domain"/>
    <property type="match status" value="1"/>
</dbReference>
<feature type="region of interest" description="Disordered" evidence="1">
    <location>
        <begin position="1037"/>
        <end position="1122"/>
    </location>
</feature>
<sequence>MRIEGGKGEDEACRENDREAVFSGEECDGSTGEKKGESQKLVSCESEKEKKEEKEKRRSGGGAVSDEADELREGPLPRSDRVGIVCAPQNYKRPRSLLDLKNAAAEATGRSNSSSSSINDSCCSNRRSTTTSTTTTPPAIPPRSPLRPRHQSSKGTPSRPSPQGTFFDTTITTTPASDIDTLGDDKEATRMARTSMPMLRASFGVSLTALLATLEAETLQDKELPLPLDHEDELAIGYNDETEEEDPDPDASQPSSTEGLALELGVPPSLGTSAVADAATSNQPTVVTKRMHALLELLTSERAYASDLALIRDIHIPLALGKSPHLWWSFAPSPPPFSPGSGSGSSSRTVSTASDSSTTSSQLGPPMTRDDVRIIFGNINDLALFSDQFVERLEEALGGVLEGGSGEDSVGALFLELIPALEPPYKTYITRHPTALAHLNALPPSPALSGYLSQTRTLASSLTHAWDLASLLIKPVQRLLKYSLLLGVIIDATPDSHGDHAALVKARQKMEEVARSVNEDRRRWEVVREVLGGAPIPNANGPGKSKKGSSTVNVGVSVAASAHVSRMRSLRAPKIKDLAENGPDNAEAVEVTRLEGELQKYSAFLDKLGKDVIDWRNAVHTSFVGLRQWGTTFGTVLGLTSSPDLPSGDPDEADSEMHSEAYDAFTSLLSTLPGLSIALDRNLHLAFFPILCDLKAMIEPPTKLLGAMHSLEPLHTALLHTPYPPSKSRRPAQTLLTASQSYLALRSSLSSELPILLHALNRATGLAVRILAQEQTAFYEVVGERWGELWDALRVEGERCGGADETLRVWGERWGEVGVKLSGMKIVSKDKWWADREKELRGIGWELRGERERDNEKDGARDRDRRDRDKSTRRSTGPSSAANVAVTLTALDPVHASSLQSPPTSSHSRRNHHQSHPSVDSTASSRRRSGSTMTTPAPSQIHRRPSDESLRSGKSAKSAGKSSRNSRAEEEPPVPRFKPNFSGSNGGHSSRPQRTKSNPTLSPLRTTGSVSSQVFVDLETSYPPSPLSYATFDCEELDREGRGRSQRPPSLKSKITDTFKPSHHRRRSSSVKSLGAPSSVAPSYHSSDMPLPPYSPSSHFLQVHASPPSASSSSHRSRPSPTLAATRALYTTRAIHPCFPPGGVSYRGLPFFPLVHGDSFDVLREYGHPSTHVDLPLYVDDGEDCLLLVRARSKGGGYDAGDVGWALASFLVPVD</sequence>
<feature type="compositionally biased region" description="Low complexity" evidence="1">
    <location>
        <begin position="897"/>
        <end position="906"/>
    </location>
</feature>
<evidence type="ECO:0000313" key="3">
    <source>
        <dbReference type="EMBL" id="KIK97173.1"/>
    </source>
</evidence>
<feature type="compositionally biased region" description="Polar residues" evidence="1">
    <location>
        <begin position="153"/>
        <end position="164"/>
    </location>
</feature>
<dbReference type="Pfam" id="PF00621">
    <property type="entry name" value="RhoGEF"/>
    <property type="match status" value="1"/>
</dbReference>
<gene>
    <name evidence="3" type="ORF">PAXRUDRAFT_136868</name>
</gene>
<dbReference type="GO" id="GO:0005085">
    <property type="term" value="F:guanyl-nucleotide exchange factor activity"/>
    <property type="evidence" value="ECO:0007669"/>
    <property type="project" value="InterPro"/>
</dbReference>
<accession>A0A0D0DTG9</accession>
<dbReference type="InterPro" id="IPR035899">
    <property type="entry name" value="DBL_dom_sf"/>
</dbReference>
<evidence type="ECO:0000259" key="2">
    <source>
        <dbReference type="PROSITE" id="PS50010"/>
    </source>
</evidence>
<dbReference type="Proteomes" id="UP000054538">
    <property type="component" value="Unassembled WGS sequence"/>
</dbReference>
<feature type="region of interest" description="Disordered" evidence="1">
    <location>
        <begin position="337"/>
        <end position="366"/>
    </location>
</feature>
<feature type="compositionally biased region" description="Basic and acidic residues" evidence="1">
    <location>
        <begin position="45"/>
        <end position="58"/>
    </location>
</feature>
<feature type="compositionally biased region" description="Low complexity" evidence="1">
    <location>
        <begin position="1104"/>
        <end position="1122"/>
    </location>
</feature>
<dbReference type="GO" id="GO:0032955">
    <property type="term" value="P:regulation of division septum assembly"/>
    <property type="evidence" value="ECO:0007669"/>
    <property type="project" value="TreeGrafter"/>
</dbReference>
<feature type="domain" description="DH" evidence="2">
    <location>
        <begin position="289"/>
        <end position="520"/>
    </location>
</feature>
<dbReference type="HOGENOM" id="CLU_004370_0_0_1"/>
<feature type="region of interest" description="Disordered" evidence="1">
    <location>
        <begin position="1"/>
        <end position="184"/>
    </location>
</feature>
<dbReference type="EMBL" id="KN824949">
    <property type="protein sequence ID" value="KIK97173.1"/>
    <property type="molecule type" value="Genomic_DNA"/>
</dbReference>
<dbReference type="STRING" id="930991.A0A0D0DTG9"/>
<feature type="compositionally biased region" description="Basic and acidic residues" evidence="1">
    <location>
        <begin position="1"/>
        <end position="20"/>
    </location>
</feature>
<evidence type="ECO:0000313" key="4">
    <source>
        <dbReference type="Proteomes" id="UP000054538"/>
    </source>
</evidence>
<dbReference type="InterPro" id="IPR051492">
    <property type="entry name" value="Dynamin-Rho_GEF"/>
</dbReference>
<dbReference type="SUPFAM" id="SSF48065">
    <property type="entry name" value="DBL homology domain (DH-domain)"/>
    <property type="match status" value="1"/>
</dbReference>
<dbReference type="GO" id="GO:0005737">
    <property type="term" value="C:cytoplasm"/>
    <property type="evidence" value="ECO:0007669"/>
    <property type="project" value="TreeGrafter"/>
</dbReference>
<feature type="compositionally biased region" description="Low complexity" evidence="1">
    <location>
        <begin position="165"/>
        <end position="180"/>
    </location>
</feature>
<feature type="compositionally biased region" description="Basic and acidic residues" evidence="1">
    <location>
        <begin position="71"/>
        <end position="81"/>
    </location>
</feature>
<feature type="region of interest" description="Disordered" evidence="1">
    <location>
        <begin position="896"/>
        <end position="1008"/>
    </location>
</feature>
<feature type="compositionally biased region" description="Low complexity" evidence="1">
    <location>
        <begin position="110"/>
        <end position="137"/>
    </location>
</feature>